<dbReference type="InterPro" id="IPR004256">
    <property type="entry name" value="DUF234"/>
</dbReference>
<dbReference type="Gene3D" id="3.40.50.300">
    <property type="entry name" value="P-loop containing nucleotide triphosphate hydrolases"/>
    <property type="match status" value="1"/>
</dbReference>
<comment type="caution">
    <text evidence="2">The sequence shown here is derived from an EMBL/GenBank/DDBJ whole genome shotgun (WGS) entry which is preliminary data.</text>
</comment>
<sequence length="454" mass="52404">MVVKSSVLKELEECYREPGNQLVVLYGRTDSEKERLLGAFVQNKKHFYYRARQVAEREQRAQMGRELAAQFEVTPQKYTYEEYFNRVKSGDPTRLVVVIDEFQYIAKKDPTFMEAVLKLKAHRLYPGPVMILLCSSAVSWAERELTECIGEAACRKIDRKIKFTNLNFLEVVRALPEYPVAECIKTYGIIGGVPGYINRWNAKADVKTNICRLILSPGGYLYHAAEDLIGESLRELSVYETILAQIAAGQDKLNDLYRTTGFSRAKISVYMKNLAAFDIIQKVVSFETGGWENTKKGVYRIRDNYVNFWFHFIYPHLSDLYMIRPEEFYDRYIAPGLDAYLSRYFVEVCMEYLGLLGMVGKLPLKIARMGTWVGKEGNIDIIAQNEIRQNMVGLCNWQEPELTMEMCEALFLNMKRAKIGAEYYFLFSAQGFAPEVTAMAERDKRFVLVDMNEL</sequence>
<dbReference type="Proteomes" id="UP000266172">
    <property type="component" value="Unassembled WGS sequence"/>
</dbReference>
<dbReference type="AlphaFoldDB" id="A0A395VEE2"/>
<proteinExistence type="predicted"/>
<dbReference type="GO" id="GO:0005524">
    <property type="term" value="F:ATP binding"/>
    <property type="evidence" value="ECO:0007669"/>
    <property type="project" value="UniProtKB-KW"/>
</dbReference>
<gene>
    <name evidence="2" type="ORF">DWX93_00545</name>
</gene>
<keyword evidence="2" id="KW-0547">Nucleotide-binding</keyword>
<keyword evidence="2" id="KW-0067">ATP-binding</keyword>
<dbReference type="InterPro" id="IPR027417">
    <property type="entry name" value="P-loop_NTPase"/>
</dbReference>
<dbReference type="PANTHER" id="PTHR34704:SF1">
    <property type="entry name" value="ATPASE"/>
    <property type="match status" value="1"/>
</dbReference>
<dbReference type="Pfam" id="PF03008">
    <property type="entry name" value="DUF234"/>
    <property type="match status" value="1"/>
</dbReference>
<evidence type="ECO:0000313" key="3">
    <source>
        <dbReference type="Proteomes" id="UP000266172"/>
    </source>
</evidence>
<dbReference type="SUPFAM" id="SSF52540">
    <property type="entry name" value="P-loop containing nucleoside triphosphate hydrolases"/>
    <property type="match status" value="1"/>
</dbReference>
<dbReference type="EMBL" id="QRVL01000001">
    <property type="protein sequence ID" value="RGS41862.1"/>
    <property type="molecule type" value="Genomic_DNA"/>
</dbReference>
<evidence type="ECO:0000313" key="2">
    <source>
        <dbReference type="EMBL" id="RGS41862.1"/>
    </source>
</evidence>
<dbReference type="PANTHER" id="PTHR34704">
    <property type="entry name" value="ATPASE"/>
    <property type="match status" value="1"/>
</dbReference>
<protein>
    <submittedName>
        <fullName evidence="2">ATP-binding protein</fullName>
    </submittedName>
</protein>
<reference evidence="2 3" key="1">
    <citation type="submission" date="2018-08" db="EMBL/GenBank/DDBJ databases">
        <title>A genome reference for cultivated species of the human gut microbiota.</title>
        <authorList>
            <person name="Zou Y."/>
            <person name="Xue W."/>
            <person name="Luo G."/>
        </authorList>
    </citation>
    <scope>NUCLEOTIDE SEQUENCE [LARGE SCALE GENOMIC DNA]</scope>
    <source>
        <strain evidence="2 3">AF22-12AC</strain>
    </source>
</reference>
<dbReference type="RefSeq" id="WP_118096118.1">
    <property type="nucleotide sequence ID" value="NZ_QRVL01000001.1"/>
</dbReference>
<organism evidence="2 3">
    <name type="scientific">Roseburia hominis</name>
    <dbReference type="NCBI Taxonomy" id="301301"/>
    <lineage>
        <taxon>Bacteria</taxon>
        <taxon>Bacillati</taxon>
        <taxon>Bacillota</taxon>
        <taxon>Clostridia</taxon>
        <taxon>Lachnospirales</taxon>
        <taxon>Lachnospiraceae</taxon>
        <taxon>Roseburia</taxon>
    </lineage>
</organism>
<accession>A0A395VEE2</accession>
<name>A0A395VEE2_9FIRM</name>
<evidence type="ECO:0000259" key="1">
    <source>
        <dbReference type="Pfam" id="PF03008"/>
    </source>
</evidence>
<feature type="domain" description="DUF234" evidence="1">
    <location>
        <begin position="309"/>
        <end position="399"/>
    </location>
</feature>